<dbReference type="InterPro" id="IPR015422">
    <property type="entry name" value="PyrdxlP-dep_Trfase_small"/>
</dbReference>
<dbReference type="Pfam" id="PF00464">
    <property type="entry name" value="SHMT"/>
    <property type="match status" value="1"/>
</dbReference>
<dbReference type="Gene3D" id="3.40.640.10">
    <property type="entry name" value="Type I PLP-dependent aspartate aminotransferase-like (Major domain)"/>
    <property type="match status" value="1"/>
</dbReference>
<evidence type="ECO:0000259" key="3">
    <source>
        <dbReference type="Pfam" id="PF00464"/>
    </source>
</evidence>
<feature type="domain" description="Serine hydroxymethyltransferase-like" evidence="3">
    <location>
        <begin position="4"/>
        <end position="382"/>
    </location>
</feature>
<dbReference type="InterPro" id="IPR049943">
    <property type="entry name" value="Ser_HO-MeTrfase-like"/>
</dbReference>
<accession>A0A3S9N673</accession>
<organism evidence="4 5">
    <name type="scientific">Burkholderia cenocepacia</name>
    <dbReference type="NCBI Taxonomy" id="95486"/>
    <lineage>
        <taxon>Bacteria</taxon>
        <taxon>Pseudomonadati</taxon>
        <taxon>Pseudomonadota</taxon>
        <taxon>Betaproteobacteria</taxon>
        <taxon>Burkholderiales</taxon>
        <taxon>Burkholderiaceae</taxon>
        <taxon>Burkholderia</taxon>
        <taxon>Burkholderia cepacia complex</taxon>
    </lineage>
</organism>
<dbReference type="GO" id="GO:0019264">
    <property type="term" value="P:glycine biosynthetic process from serine"/>
    <property type="evidence" value="ECO:0007669"/>
    <property type="project" value="TreeGrafter"/>
</dbReference>
<reference evidence="4 5" key="1">
    <citation type="submission" date="2018-12" db="EMBL/GenBank/DDBJ databases">
        <title>Cadmium resistance mechanism in endophytic bacteria Burkholderia cenocepacia YG-3.</title>
        <authorList>
            <person name="Zhang X."/>
            <person name="Wang X."/>
            <person name="Zhu Y."/>
        </authorList>
    </citation>
    <scope>NUCLEOTIDE SEQUENCE [LARGE SCALE GENOMIC DNA]</scope>
    <source>
        <strain evidence="4 5">YG-3</strain>
    </source>
</reference>
<dbReference type="EMBL" id="CP034545">
    <property type="protein sequence ID" value="AZQ51189.1"/>
    <property type="molecule type" value="Genomic_DNA"/>
</dbReference>
<gene>
    <name evidence="4" type="ORF">D5R55_09330</name>
</gene>
<dbReference type="PANTHER" id="PTHR11680">
    <property type="entry name" value="SERINE HYDROXYMETHYLTRANSFERASE"/>
    <property type="match status" value="1"/>
</dbReference>
<dbReference type="InterPro" id="IPR015421">
    <property type="entry name" value="PyrdxlP-dep_Trfase_major"/>
</dbReference>
<proteinExistence type="predicted"/>
<evidence type="ECO:0000313" key="4">
    <source>
        <dbReference type="EMBL" id="AZQ51189.1"/>
    </source>
</evidence>
<dbReference type="GO" id="GO:0005829">
    <property type="term" value="C:cytosol"/>
    <property type="evidence" value="ECO:0007669"/>
    <property type="project" value="TreeGrafter"/>
</dbReference>
<dbReference type="GO" id="GO:0004372">
    <property type="term" value="F:glycine hydroxymethyltransferase activity"/>
    <property type="evidence" value="ECO:0007669"/>
    <property type="project" value="TreeGrafter"/>
</dbReference>
<protein>
    <recommendedName>
        <fullName evidence="3">Serine hydroxymethyltransferase-like domain-containing protein</fullName>
    </recommendedName>
</protein>
<evidence type="ECO:0000313" key="5">
    <source>
        <dbReference type="Proteomes" id="UP000277191"/>
    </source>
</evidence>
<dbReference type="AlphaFoldDB" id="A0A3S9N673"/>
<evidence type="ECO:0000256" key="1">
    <source>
        <dbReference type="ARBA" id="ARBA00001933"/>
    </source>
</evidence>
<comment type="cofactor">
    <cofactor evidence="1">
        <name>pyridoxal 5'-phosphate</name>
        <dbReference type="ChEBI" id="CHEBI:597326"/>
    </cofactor>
</comment>
<dbReference type="GO" id="GO:0046653">
    <property type="term" value="P:tetrahydrofolate metabolic process"/>
    <property type="evidence" value="ECO:0007669"/>
    <property type="project" value="TreeGrafter"/>
</dbReference>
<dbReference type="Proteomes" id="UP000277191">
    <property type="component" value="Chromosome 1"/>
</dbReference>
<dbReference type="InterPro" id="IPR015424">
    <property type="entry name" value="PyrdxlP-dep_Trfase"/>
</dbReference>
<sequence>MRHLQSVDPTIAFQLWRERTRQDNCLHLEIALNYLSDAVFDAQFVAANGSLAWRATPADAGDAEGPRSVVDTVQQVAARRACRLFGAEYANALPMSGSQAGAVVQHAALRCGDALLDLSASLGRPTLRISRVNALGHLDPVAGCWIGDRHGHVDCDALAWHLQRAAPQRGPQMVRVTVTADWGPDDWAPLAVVAHRAGAYFAVDLAHFAGPVAAGILQSPVPYADFVSMATNGTLRGPRGGLVLARARFDANVERALVAGSGNLVALAAKAVALHEAFAESFRRYQRQMLDNVCAMSAALVERGFMTDSRESGQIVVGDLGPPGSAAAALERLAAAHVLADRYRLYRPDEDRIVDAGIGVGVAALTARGLTTGDSAYVGNLIADVLDAPQRGEIVERARDEVHELCRQFPVGQ</sequence>
<dbReference type="SUPFAM" id="SSF53383">
    <property type="entry name" value="PLP-dependent transferases"/>
    <property type="match status" value="1"/>
</dbReference>
<keyword evidence="2" id="KW-0663">Pyridoxal phosphate</keyword>
<evidence type="ECO:0000256" key="2">
    <source>
        <dbReference type="ARBA" id="ARBA00022898"/>
    </source>
</evidence>
<dbReference type="RefSeq" id="WP_126361609.1">
    <property type="nucleotide sequence ID" value="NZ_CP034545.1"/>
</dbReference>
<name>A0A3S9N673_9BURK</name>
<dbReference type="Gene3D" id="3.90.1150.10">
    <property type="entry name" value="Aspartate Aminotransferase, domain 1"/>
    <property type="match status" value="1"/>
</dbReference>
<dbReference type="InterPro" id="IPR039429">
    <property type="entry name" value="SHMT-like_dom"/>
</dbReference>
<dbReference type="GO" id="GO:0030170">
    <property type="term" value="F:pyridoxal phosphate binding"/>
    <property type="evidence" value="ECO:0007669"/>
    <property type="project" value="TreeGrafter"/>
</dbReference>
<dbReference type="PANTHER" id="PTHR11680:SF50">
    <property type="entry name" value="SERINE HYDROXYMETHYLTRANSFERASE"/>
    <property type="match status" value="1"/>
</dbReference>